<protein>
    <submittedName>
        <fullName evidence="1">Uncharacterized protein</fullName>
    </submittedName>
</protein>
<reference evidence="1 2" key="1">
    <citation type="submission" date="2024-09" db="EMBL/GenBank/DDBJ databases">
        <authorList>
            <person name="Sun Q."/>
            <person name="Mori K."/>
        </authorList>
    </citation>
    <scope>NUCLEOTIDE SEQUENCE [LARGE SCALE GENOMIC DNA]</scope>
    <source>
        <strain evidence="1 2">TBRC 7907</strain>
    </source>
</reference>
<evidence type="ECO:0000313" key="1">
    <source>
        <dbReference type="EMBL" id="MFB9905527.1"/>
    </source>
</evidence>
<proteinExistence type="predicted"/>
<dbReference type="RefSeq" id="WP_377852833.1">
    <property type="nucleotide sequence ID" value="NZ_JBHLZU010000014.1"/>
</dbReference>
<evidence type="ECO:0000313" key="2">
    <source>
        <dbReference type="Proteomes" id="UP001589693"/>
    </source>
</evidence>
<dbReference type="Proteomes" id="UP001589693">
    <property type="component" value="Unassembled WGS sequence"/>
</dbReference>
<organism evidence="1 2">
    <name type="scientific">Allokutzneria oryzae</name>
    <dbReference type="NCBI Taxonomy" id="1378989"/>
    <lineage>
        <taxon>Bacteria</taxon>
        <taxon>Bacillati</taxon>
        <taxon>Actinomycetota</taxon>
        <taxon>Actinomycetes</taxon>
        <taxon>Pseudonocardiales</taxon>
        <taxon>Pseudonocardiaceae</taxon>
        <taxon>Allokutzneria</taxon>
    </lineage>
</organism>
<comment type="caution">
    <text evidence="1">The sequence shown here is derived from an EMBL/GenBank/DDBJ whole genome shotgun (WGS) entry which is preliminary data.</text>
</comment>
<sequence>MSLLLGIRRCAPFLRRRKLRFLAAALPFGSSRVEVGSSSAGANACDSCPSTDEVALDDHLVQAMAVRDADALPSRCEMRDLVATRRRWRVADETAAHKDLQTSNEQAMAKYACMAIARFE</sequence>
<accession>A0ABV5ZXA4</accession>
<keyword evidence="2" id="KW-1185">Reference proteome</keyword>
<gene>
    <name evidence="1" type="ORF">ACFFQA_16450</name>
</gene>
<name>A0ABV5ZXA4_9PSEU</name>
<dbReference type="EMBL" id="JBHLZU010000014">
    <property type="protein sequence ID" value="MFB9905527.1"/>
    <property type="molecule type" value="Genomic_DNA"/>
</dbReference>